<dbReference type="InParanoid" id="C5LJ39"/>
<dbReference type="SUPFAM" id="SSF64484">
    <property type="entry name" value="beta and beta-prime subunits of DNA dependent RNA-polymerase"/>
    <property type="match status" value="1"/>
</dbReference>
<dbReference type="EC" id="2.7.7.6" evidence="1"/>
<gene>
    <name evidence="7" type="ORF">Pmar_PMAR026106</name>
</gene>
<dbReference type="InterPro" id="IPR045867">
    <property type="entry name" value="DNA-dir_RpoC_beta_prime"/>
</dbReference>
<keyword evidence="8" id="KW-1185">Reference proteome</keyword>
<evidence type="ECO:0000313" key="8">
    <source>
        <dbReference type="Proteomes" id="UP000007800"/>
    </source>
</evidence>
<dbReference type="PANTHER" id="PTHR19376">
    <property type="entry name" value="DNA-DIRECTED RNA POLYMERASE"/>
    <property type="match status" value="1"/>
</dbReference>
<keyword evidence="4" id="KW-0548">Nucleotidyltransferase</keyword>
<evidence type="ECO:0000256" key="4">
    <source>
        <dbReference type="ARBA" id="ARBA00022695"/>
    </source>
</evidence>
<reference evidence="7 8" key="1">
    <citation type="submission" date="2008-07" db="EMBL/GenBank/DDBJ databases">
        <authorList>
            <person name="El-Sayed N."/>
            <person name="Caler E."/>
            <person name="Inman J."/>
            <person name="Amedeo P."/>
            <person name="Hass B."/>
            <person name="Wortman J."/>
        </authorList>
    </citation>
    <scope>NUCLEOTIDE SEQUENCE [LARGE SCALE GENOMIC DNA]</scope>
    <source>
        <strain evidence="8">ATCC 50983 / TXsc</strain>
    </source>
</reference>
<dbReference type="OrthoDB" id="270392at2759"/>
<proteinExistence type="predicted"/>
<dbReference type="EMBL" id="GG682316">
    <property type="protein sequence ID" value="EER03254.1"/>
    <property type="molecule type" value="Genomic_DNA"/>
</dbReference>
<dbReference type="PANTHER" id="PTHR19376:SF37">
    <property type="entry name" value="DNA-DIRECTED RNA POLYMERASE II SUBUNIT RPB1"/>
    <property type="match status" value="1"/>
</dbReference>
<feature type="non-terminal residue" evidence="7">
    <location>
        <position position="1"/>
    </location>
</feature>
<dbReference type="GeneID" id="9052204"/>
<feature type="domain" description="RNA polymerase Rpb1" evidence="6">
    <location>
        <begin position="5"/>
        <end position="119"/>
    </location>
</feature>
<dbReference type="GO" id="GO:0003677">
    <property type="term" value="F:DNA binding"/>
    <property type="evidence" value="ECO:0007669"/>
    <property type="project" value="InterPro"/>
</dbReference>
<keyword evidence="3" id="KW-0808">Transferase</keyword>
<dbReference type="PROSITE" id="PS50096">
    <property type="entry name" value="IQ"/>
    <property type="match status" value="1"/>
</dbReference>
<evidence type="ECO:0000256" key="1">
    <source>
        <dbReference type="ARBA" id="ARBA00012418"/>
    </source>
</evidence>
<dbReference type="Pfam" id="PF04992">
    <property type="entry name" value="RNA_pol_Rpb1_6"/>
    <property type="match status" value="1"/>
</dbReference>
<protein>
    <recommendedName>
        <fullName evidence="1">DNA-directed RNA polymerase</fullName>
        <ecNumber evidence="1">2.7.7.6</ecNumber>
    </recommendedName>
</protein>
<dbReference type="Proteomes" id="UP000007800">
    <property type="component" value="Unassembled WGS sequence"/>
</dbReference>
<organism evidence="8">
    <name type="scientific">Perkinsus marinus (strain ATCC 50983 / TXsc)</name>
    <dbReference type="NCBI Taxonomy" id="423536"/>
    <lineage>
        <taxon>Eukaryota</taxon>
        <taxon>Sar</taxon>
        <taxon>Alveolata</taxon>
        <taxon>Perkinsozoa</taxon>
        <taxon>Perkinsea</taxon>
        <taxon>Perkinsida</taxon>
        <taxon>Perkinsidae</taxon>
        <taxon>Perkinsus</taxon>
    </lineage>
</organism>
<evidence type="ECO:0000256" key="5">
    <source>
        <dbReference type="ARBA" id="ARBA00023163"/>
    </source>
</evidence>
<evidence type="ECO:0000259" key="6">
    <source>
        <dbReference type="Pfam" id="PF04992"/>
    </source>
</evidence>
<sequence length="152" mass="17168">TKVYKDGESRQRVPINVRRLIDQCHYLFPAELDPDVAFNKRITANGFILVEEALDRLRVIRGLTDDQILGWEAQHNAAVVLQSHLRYHLASRKLLERNRLGQRAVDWLLGEVEQRFEKALVAAEEGVGTIAAQSIGEPATQMTLNTFHLAGV</sequence>
<evidence type="ECO:0000256" key="3">
    <source>
        <dbReference type="ARBA" id="ARBA00022679"/>
    </source>
</evidence>
<dbReference type="AlphaFoldDB" id="C5LJ39"/>
<evidence type="ECO:0000256" key="2">
    <source>
        <dbReference type="ARBA" id="ARBA00022478"/>
    </source>
</evidence>
<keyword evidence="5" id="KW-0804">Transcription</keyword>
<feature type="non-terminal residue" evidence="7">
    <location>
        <position position="152"/>
    </location>
</feature>
<accession>C5LJ39</accession>
<keyword evidence="2 7" id="KW-0240">DNA-directed RNA polymerase</keyword>
<dbReference type="RefSeq" id="XP_002771438.1">
    <property type="nucleotide sequence ID" value="XM_002771392.1"/>
</dbReference>
<name>C5LJ39_PERM5</name>
<evidence type="ECO:0000313" key="7">
    <source>
        <dbReference type="EMBL" id="EER03254.1"/>
    </source>
</evidence>
<dbReference type="InterPro" id="IPR007075">
    <property type="entry name" value="RNA_pol_Rpb1_6"/>
</dbReference>
<dbReference type="GO" id="GO:0005665">
    <property type="term" value="C:RNA polymerase II, core complex"/>
    <property type="evidence" value="ECO:0007669"/>
    <property type="project" value="TreeGrafter"/>
</dbReference>
<dbReference type="GO" id="GO:0006351">
    <property type="term" value="P:DNA-templated transcription"/>
    <property type="evidence" value="ECO:0007669"/>
    <property type="project" value="InterPro"/>
</dbReference>
<dbReference type="GO" id="GO:0003899">
    <property type="term" value="F:DNA-directed RNA polymerase activity"/>
    <property type="evidence" value="ECO:0007669"/>
    <property type="project" value="UniProtKB-EC"/>
</dbReference>